<dbReference type="InterPro" id="IPR029063">
    <property type="entry name" value="SAM-dependent_MTases_sf"/>
</dbReference>
<comment type="subcellular location">
    <subcellularLocation>
        <location evidence="6">Cytoplasm</location>
    </subcellularLocation>
</comment>
<dbReference type="GO" id="GO:0016279">
    <property type="term" value="F:protein-lysine N-methyltransferase activity"/>
    <property type="evidence" value="ECO:0007669"/>
    <property type="project" value="RHEA"/>
</dbReference>
<dbReference type="OrthoDB" id="9785995at2"/>
<feature type="binding site" evidence="6">
    <location>
        <position position="157"/>
    </location>
    <ligand>
        <name>S-adenosyl-L-methionine</name>
        <dbReference type="ChEBI" id="CHEBI:59789"/>
    </ligand>
</feature>
<dbReference type="Proteomes" id="UP000234384">
    <property type="component" value="Unassembled WGS sequence"/>
</dbReference>
<organism evidence="7 8">
    <name type="scientific">Falseniella ignava</name>
    <dbReference type="NCBI Taxonomy" id="137730"/>
    <lineage>
        <taxon>Bacteria</taxon>
        <taxon>Bacillati</taxon>
        <taxon>Bacillota</taxon>
        <taxon>Bacilli</taxon>
        <taxon>Lactobacillales</taxon>
        <taxon>Aerococcaceae</taxon>
        <taxon>Falseniella</taxon>
    </lineage>
</organism>
<evidence type="ECO:0000256" key="3">
    <source>
        <dbReference type="ARBA" id="ARBA00022603"/>
    </source>
</evidence>
<feature type="binding site" evidence="6">
    <location>
        <position position="251"/>
    </location>
    <ligand>
        <name>S-adenosyl-L-methionine</name>
        <dbReference type="ChEBI" id="CHEBI:59789"/>
    </ligand>
</feature>
<dbReference type="EC" id="2.1.1.-" evidence="6"/>
<dbReference type="Gene3D" id="3.40.50.150">
    <property type="entry name" value="Vaccinia Virus protein VP39"/>
    <property type="match status" value="1"/>
</dbReference>
<keyword evidence="3 6" id="KW-0489">Methyltransferase</keyword>
<name>A0A2I1K3S8_9LACT</name>
<dbReference type="PANTHER" id="PTHR43648:SF1">
    <property type="entry name" value="ELECTRON TRANSFER FLAVOPROTEIN BETA SUBUNIT LYSINE METHYLTRANSFERASE"/>
    <property type="match status" value="1"/>
</dbReference>
<dbReference type="PIRSF" id="PIRSF000401">
    <property type="entry name" value="RPL11_MTase"/>
    <property type="match status" value="1"/>
</dbReference>
<keyword evidence="5 6" id="KW-0949">S-adenosyl-L-methionine</keyword>
<evidence type="ECO:0000256" key="6">
    <source>
        <dbReference type="HAMAP-Rule" id="MF_00735"/>
    </source>
</evidence>
<keyword evidence="2 6" id="KW-0963">Cytoplasm</keyword>
<evidence type="ECO:0000313" key="8">
    <source>
        <dbReference type="Proteomes" id="UP000234384"/>
    </source>
</evidence>
<dbReference type="Pfam" id="PF06325">
    <property type="entry name" value="PrmA"/>
    <property type="match status" value="1"/>
</dbReference>
<comment type="caution">
    <text evidence="7">The sequence shown here is derived from an EMBL/GenBank/DDBJ whole genome shotgun (WGS) entry which is preliminary data.</text>
</comment>
<dbReference type="InterPro" id="IPR050078">
    <property type="entry name" value="Ribosomal_L11_MeTrfase_PrmA"/>
</dbReference>
<keyword evidence="4 6" id="KW-0808">Transferase</keyword>
<protein>
    <recommendedName>
        <fullName evidence="6">Ribosomal protein L11 methyltransferase</fullName>
        <shortName evidence="6">L11 Mtase</shortName>
        <ecNumber evidence="6">2.1.1.-</ecNumber>
    </recommendedName>
</protein>
<dbReference type="AlphaFoldDB" id="A0A2I1K3S8"/>
<evidence type="ECO:0000256" key="5">
    <source>
        <dbReference type="ARBA" id="ARBA00022691"/>
    </source>
</evidence>
<evidence type="ECO:0000313" key="7">
    <source>
        <dbReference type="EMBL" id="PKY90306.1"/>
    </source>
</evidence>
<comment type="similarity">
    <text evidence="1 6">Belongs to the methyltransferase superfamily. PrmA family.</text>
</comment>
<dbReference type="InterPro" id="IPR004498">
    <property type="entry name" value="Ribosomal_PrmA_MeTrfase"/>
</dbReference>
<dbReference type="PANTHER" id="PTHR43648">
    <property type="entry name" value="ELECTRON TRANSFER FLAVOPROTEIN BETA SUBUNIT LYSINE METHYLTRANSFERASE"/>
    <property type="match status" value="1"/>
</dbReference>
<feature type="binding site" evidence="6">
    <location>
        <position position="200"/>
    </location>
    <ligand>
        <name>S-adenosyl-L-methionine</name>
        <dbReference type="ChEBI" id="CHEBI:59789"/>
    </ligand>
</feature>
<accession>A0A2I1K3S8</accession>
<gene>
    <name evidence="6" type="primary">prmA</name>
    <name evidence="7" type="ORF">CYJ57_02415</name>
</gene>
<comment type="function">
    <text evidence="6">Methylates ribosomal protein L11.</text>
</comment>
<evidence type="ECO:0000256" key="2">
    <source>
        <dbReference type="ARBA" id="ARBA00022490"/>
    </source>
</evidence>
<dbReference type="HAMAP" id="MF_00735">
    <property type="entry name" value="Methyltr_PrmA"/>
    <property type="match status" value="1"/>
</dbReference>
<dbReference type="GO" id="GO:0005737">
    <property type="term" value="C:cytoplasm"/>
    <property type="evidence" value="ECO:0007669"/>
    <property type="project" value="UniProtKB-SubCell"/>
</dbReference>
<dbReference type="EMBL" id="PKHE01000004">
    <property type="protein sequence ID" value="PKY90306.1"/>
    <property type="molecule type" value="Genomic_DNA"/>
</dbReference>
<evidence type="ECO:0000256" key="4">
    <source>
        <dbReference type="ARBA" id="ARBA00022679"/>
    </source>
</evidence>
<dbReference type="SUPFAM" id="SSF53335">
    <property type="entry name" value="S-adenosyl-L-methionine-dependent methyltransferases"/>
    <property type="match status" value="1"/>
</dbReference>
<proteinExistence type="inferred from homology"/>
<reference evidence="7 8" key="1">
    <citation type="submission" date="2017-12" db="EMBL/GenBank/DDBJ databases">
        <title>Phylogenetic diversity of female urinary microbiome.</title>
        <authorList>
            <person name="Thomas-White K."/>
            <person name="Wolfe A.J."/>
        </authorList>
    </citation>
    <scope>NUCLEOTIDE SEQUENCE [LARGE SCALE GENOMIC DNA]</scope>
    <source>
        <strain evidence="7 8">UMB0898</strain>
    </source>
</reference>
<feature type="binding site" evidence="6">
    <location>
        <position position="178"/>
    </location>
    <ligand>
        <name>S-adenosyl-L-methionine</name>
        <dbReference type="ChEBI" id="CHEBI:59789"/>
    </ligand>
</feature>
<sequence>MKYWYQYIITIPQGHNLLIEEITDYANELGASGVEVKNAVTYMNTSDQDWFGEIPLELSESQREQPIQLIVYYEKDDFQAEWCGWLEQRLLGEYVLEVEKMQEENWQQNWMDYYEIKHLTDRLVAVPKWLSYECQPGEHVIILNPGMSFGTGHHATTETITQAIQSVLQPGDKVIDVGCGTGILSFASAALGASEVLGLDLDEMAVKSAQENMAYQTDTAICDLVQSNRLNFKQNDLLVDIDQPADLIVANILPHILVRMFEDATRLLSEGGYLILGGILQDKLPSIQEDLTTYPFEWVASYPLNDWVSIVYRRISR</sequence>
<dbReference type="CDD" id="cd02440">
    <property type="entry name" value="AdoMet_MTases"/>
    <property type="match status" value="1"/>
</dbReference>
<evidence type="ECO:0000256" key="1">
    <source>
        <dbReference type="ARBA" id="ARBA00009741"/>
    </source>
</evidence>
<comment type="catalytic activity">
    <reaction evidence="6">
        <text>L-lysyl-[protein] + 3 S-adenosyl-L-methionine = N(6),N(6),N(6)-trimethyl-L-lysyl-[protein] + 3 S-adenosyl-L-homocysteine + 3 H(+)</text>
        <dbReference type="Rhea" id="RHEA:54192"/>
        <dbReference type="Rhea" id="RHEA-COMP:9752"/>
        <dbReference type="Rhea" id="RHEA-COMP:13826"/>
        <dbReference type="ChEBI" id="CHEBI:15378"/>
        <dbReference type="ChEBI" id="CHEBI:29969"/>
        <dbReference type="ChEBI" id="CHEBI:57856"/>
        <dbReference type="ChEBI" id="CHEBI:59789"/>
        <dbReference type="ChEBI" id="CHEBI:61961"/>
    </reaction>
</comment>
<dbReference type="GO" id="GO:0032259">
    <property type="term" value="P:methylation"/>
    <property type="evidence" value="ECO:0007669"/>
    <property type="project" value="UniProtKB-KW"/>
</dbReference>